<keyword evidence="6" id="KW-0168">Coated pit</keyword>
<dbReference type="AlphaFoldDB" id="A0AAD8I6Y4"/>
<organism evidence="9 10">
    <name type="scientific">Heracleum sosnowskyi</name>
    <dbReference type="NCBI Taxonomy" id="360622"/>
    <lineage>
        <taxon>Eukaryota</taxon>
        <taxon>Viridiplantae</taxon>
        <taxon>Streptophyta</taxon>
        <taxon>Embryophyta</taxon>
        <taxon>Tracheophyta</taxon>
        <taxon>Spermatophyta</taxon>
        <taxon>Magnoliopsida</taxon>
        <taxon>eudicotyledons</taxon>
        <taxon>Gunneridae</taxon>
        <taxon>Pentapetalae</taxon>
        <taxon>asterids</taxon>
        <taxon>campanulids</taxon>
        <taxon>Apiales</taxon>
        <taxon>Apiaceae</taxon>
        <taxon>Apioideae</taxon>
        <taxon>apioid superclade</taxon>
        <taxon>Tordylieae</taxon>
        <taxon>Tordyliinae</taxon>
        <taxon>Heracleum</taxon>
    </lineage>
</organism>
<dbReference type="GO" id="GO:0072583">
    <property type="term" value="P:clathrin-dependent endocytosis"/>
    <property type="evidence" value="ECO:0007669"/>
    <property type="project" value="TreeGrafter"/>
</dbReference>
<comment type="similarity">
    <text evidence="4">Belongs to the clathrin light chain family.</text>
</comment>
<dbReference type="EMBL" id="JAUIZM010000006">
    <property type="protein sequence ID" value="KAK1379898.1"/>
    <property type="molecule type" value="Genomic_DNA"/>
</dbReference>
<keyword evidence="5" id="KW-0472">Membrane</keyword>
<dbReference type="PANTHER" id="PTHR10639:SF33">
    <property type="entry name" value="CLATHRIN LIGHT CHAIN 1"/>
    <property type="match status" value="1"/>
</dbReference>
<dbReference type="InterPro" id="IPR000996">
    <property type="entry name" value="Clathrin_L-chain"/>
</dbReference>
<gene>
    <name evidence="9" type="ORF">POM88_026642</name>
</gene>
<evidence type="ECO:0000256" key="8">
    <source>
        <dbReference type="SAM" id="MobiDB-lite"/>
    </source>
</evidence>
<evidence type="ECO:0000256" key="2">
    <source>
        <dbReference type="ARBA" id="ARBA00004180"/>
    </source>
</evidence>
<evidence type="ECO:0000313" key="9">
    <source>
        <dbReference type="EMBL" id="KAK1379898.1"/>
    </source>
</evidence>
<evidence type="ECO:0000256" key="3">
    <source>
        <dbReference type="ARBA" id="ARBA00004277"/>
    </source>
</evidence>
<evidence type="ECO:0000256" key="1">
    <source>
        <dbReference type="ARBA" id="ARBA00003913"/>
    </source>
</evidence>
<dbReference type="PANTHER" id="PTHR10639">
    <property type="entry name" value="CLATHRIN LIGHT CHAIN"/>
    <property type="match status" value="1"/>
</dbReference>
<keyword evidence="7" id="KW-0968">Cytoplasmic vesicle</keyword>
<evidence type="ECO:0000313" key="10">
    <source>
        <dbReference type="Proteomes" id="UP001237642"/>
    </source>
</evidence>
<proteinExistence type="inferred from homology"/>
<evidence type="ECO:0000256" key="4">
    <source>
        <dbReference type="ARBA" id="ARBA00005263"/>
    </source>
</evidence>
<accession>A0AAD8I6Y4</accession>
<feature type="region of interest" description="Disordered" evidence="8">
    <location>
        <begin position="28"/>
        <end position="122"/>
    </location>
</feature>
<comment type="caution">
    <text evidence="9">The sequence shown here is derived from an EMBL/GenBank/DDBJ whole genome shotgun (WGS) entry which is preliminary data.</text>
</comment>
<evidence type="ECO:0000256" key="7">
    <source>
        <dbReference type="ARBA" id="ARBA00023329"/>
    </source>
</evidence>
<comment type="function">
    <text evidence="1">Clathrin is the major protein of the polyhedral coat of coated pits and vesicles.</text>
</comment>
<sequence length="147" mass="16862">MLRALVAVYELKSSEEEEERRKLRTKKRNLMSYSVKRRGKKEEEKKTSITVLQGPKPEKPTDLSRMRQLLLKLKQNPPPHMLPPAKDEKDAKDENNPKDGKNVSPDPAKDRNKPGTPEESKAVAFEQLNISKLQRQNLAELTVHVSN</sequence>
<reference evidence="9" key="1">
    <citation type="submission" date="2023-02" db="EMBL/GenBank/DDBJ databases">
        <title>Genome of toxic invasive species Heracleum sosnowskyi carries increased number of genes despite the absence of recent whole-genome duplications.</title>
        <authorList>
            <person name="Schelkunov M."/>
            <person name="Shtratnikova V."/>
            <person name="Makarenko M."/>
            <person name="Klepikova A."/>
            <person name="Omelchenko D."/>
            <person name="Novikova G."/>
            <person name="Obukhova E."/>
            <person name="Bogdanov V."/>
            <person name="Penin A."/>
            <person name="Logacheva M."/>
        </authorList>
    </citation>
    <scope>NUCLEOTIDE SEQUENCE</scope>
    <source>
        <strain evidence="9">Hsosn_3</strain>
        <tissue evidence="9">Leaf</tissue>
    </source>
</reference>
<keyword evidence="10" id="KW-1185">Reference proteome</keyword>
<feature type="compositionally biased region" description="Basic and acidic residues" evidence="8">
    <location>
        <begin position="56"/>
        <end position="65"/>
    </location>
</feature>
<evidence type="ECO:0000256" key="6">
    <source>
        <dbReference type="ARBA" id="ARBA00023176"/>
    </source>
</evidence>
<dbReference type="GO" id="GO:0005198">
    <property type="term" value="F:structural molecule activity"/>
    <property type="evidence" value="ECO:0007669"/>
    <property type="project" value="InterPro"/>
</dbReference>
<dbReference type="GO" id="GO:0030130">
    <property type="term" value="C:clathrin coat of trans-Golgi network vesicle"/>
    <property type="evidence" value="ECO:0007669"/>
    <property type="project" value="InterPro"/>
</dbReference>
<comment type="subcellular location">
    <subcellularLocation>
        <location evidence="2">Cytoplasmic vesicle membrane</location>
        <topology evidence="2">Peripheral membrane protein</topology>
        <orientation evidence="2">Cytoplasmic side</orientation>
    </subcellularLocation>
    <subcellularLocation>
        <location evidence="3">Membrane</location>
        <location evidence="3">Coated pit</location>
        <topology evidence="3">Peripheral membrane protein</topology>
        <orientation evidence="3">Cytoplasmic side</orientation>
    </subcellularLocation>
</comment>
<protein>
    <submittedName>
        <fullName evidence="9">Uncharacterized protein</fullName>
    </submittedName>
</protein>
<dbReference type="GO" id="GO:0032050">
    <property type="term" value="F:clathrin heavy chain binding"/>
    <property type="evidence" value="ECO:0007669"/>
    <property type="project" value="TreeGrafter"/>
</dbReference>
<name>A0AAD8I6Y4_9APIA</name>
<feature type="compositionally biased region" description="Basic and acidic residues" evidence="8">
    <location>
        <begin position="85"/>
        <end position="121"/>
    </location>
</feature>
<dbReference type="Proteomes" id="UP001237642">
    <property type="component" value="Unassembled WGS sequence"/>
</dbReference>
<evidence type="ECO:0000256" key="5">
    <source>
        <dbReference type="ARBA" id="ARBA00023136"/>
    </source>
</evidence>
<feature type="compositionally biased region" description="Basic residues" evidence="8">
    <location>
        <begin position="28"/>
        <end position="39"/>
    </location>
</feature>
<reference evidence="9" key="2">
    <citation type="submission" date="2023-05" db="EMBL/GenBank/DDBJ databases">
        <authorList>
            <person name="Schelkunov M.I."/>
        </authorList>
    </citation>
    <scope>NUCLEOTIDE SEQUENCE</scope>
    <source>
        <strain evidence="9">Hsosn_3</strain>
        <tissue evidence="9">Leaf</tissue>
    </source>
</reference>
<dbReference type="GO" id="GO:0030132">
    <property type="term" value="C:clathrin coat of coated pit"/>
    <property type="evidence" value="ECO:0007669"/>
    <property type="project" value="InterPro"/>
</dbReference>
<dbReference type="GO" id="GO:0006886">
    <property type="term" value="P:intracellular protein transport"/>
    <property type="evidence" value="ECO:0007669"/>
    <property type="project" value="InterPro"/>
</dbReference>